<keyword evidence="1" id="KW-0548">Nucleotidyltransferase</keyword>
<dbReference type="PANTHER" id="PTHR38767:SF1">
    <property type="entry name" value="DNA POLYMERASE III SUBUNIT CHI"/>
    <property type="match status" value="1"/>
</dbReference>
<dbReference type="InterPro" id="IPR036768">
    <property type="entry name" value="PolIII_chi_sf"/>
</dbReference>
<dbReference type="InterPro" id="IPR007459">
    <property type="entry name" value="DNA_pol3_chi"/>
</dbReference>
<keyword evidence="1" id="KW-0808">Transferase</keyword>
<accession>A0ABT0A7Q6</accession>
<dbReference type="EMBL" id="JALHAT010000001">
    <property type="protein sequence ID" value="MCJ1959212.1"/>
    <property type="molecule type" value="Genomic_DNA"/>
</dbReference>
<sequence>MRVMFYQLSRDPAHAVVPLLAKKSLEAGARVLVVSGEERQRAEISRGLWTLSPQSFLANGEASDPHAEHQPILLSGEVSPANGASFLFLADGHWREGEGEAPFERVFYLFDNDTLQEARQVWKDLRGRDGVTKEYWAQEDGRWAKKASE</sequence>
<protein>
    <submittedName>
        <fullName evidence="1">DNA polymerase III subunit chi</fullName>
        <ecNumber evidence="1">2.7.7.7</ecNumber>
    </submittedName>
</protein>
<evidence type="ECO:0000313" key="1">
    <source>
        <dbReference type="EMBL" id="MCJ1959212.1"/>
    </source>
</evidence>
<dbReference type="Proteomes" id="UP001162802">
    <property type="component" value="Unassembled WGS sequence"/>
</dbReference>
<dbReference type="RefSeq" id="WP_243796348.1">
    <property type="nucleotide sequence ID" value="NZ_JALHAT010000001.1"/>
</dbReference>
<comment type="caution">
    <text evidence="1">The sequence shown here is derived from an EMBL/GenBank/DDBJ whole genome shotgun (WGS) entry which is preliminary data.</text>
</comment>
<dbReference type="Pfam" id="PF04364">
    <property type="entry name" value="DNA_pol3_chi"/>
    <property type="match status" value="1"/>
</dbReference>
<dbReference type="GO" id="GO:0003887">
    <property type="term" value="F:DNA-directed DNA polymerase activity"/>
    <property type="evidence" value="ECO:0007669"/>
    <property type="project" value="UniProtKB-EC"/>
</dbReference>
<dbReference type="PANTHER" id="PTHR38767">
    <property type="entry name" value="DNA POLYMERASE III SUBUNIT CHI"/>
    <property type="match status" value="1"/>
</dbReference>
<proteinExistence type="predicted"/>
<reference evidence="1" key="1">
    <citation type="submission" date="2022-03" db="EMBL/GenBank/DDBJ databases">
        <title>Identification of a novel bacterium isolated from mangrove sediments.</title>
        <authorList>
            <person name="Pan X."/>
        </authorList>
    </citation>
    <scope>NUCLEOTIDE SEQUENCE</scope>
    <source>
        <strain evidence="1">B2637</strain>
    </source>
</reference>
<evidence type="ECO:0000313" key="2">
    <source>
        <dbReference type="Proteomes" id="UP001162802"/>
    </source>
</evidence>
<dbReference type="Gene3D" id="3.40.50.10110">
    <property type="entry name" value="DNA polymerase III subunit chi"/>
    <property type="match status" value="1"/>
</dbReference>
<name>A0ABT0A7Q6_9SPHN</name>
<gene>
    <name evidence="1" type="ORF">MTR65_00775</name>
</gene>
<keyword evidence="2" id="KW-1185">Reference proteome</keyword>
<dbReference type="EC" id="2.7.7.7" evidence="1"/>
<dbReference type="SUPFAM" id="SSF102400">
    <property type="entry name" value="DNA polymerase III chi subunit"/>
    <property type="match status" value="1"/>
</dbReference>
<organism evidence="1 2">
    <name type="scientific">Novosphingobium mangrovi</name>
    <name type="common">ex Hu et al. 2023</name>
    <dbReference type="NCBI Taxonomy" id="2930094"/>
    <lineage>
        <taxon>Bacteria</taxon>
        <taxon>Pseudomonadati</taxon>
        <taxon>Pseudomonadota</taxon>
        <taxon>Alphaproteobacteria</taxon>
        <taxon>Sphingomonadales</taxon>
        <taxon>Sphingomonadaceae</taxon>
        <taxon>Novosphingobium</taxon>
    </lineage>
</organism>